<name>A0A832YZA6_9CREN</name>
<dbReference type="Proteomes" id="UP000605805">
    <property type="component" value="Unassembled WGS sequence"/>
</dbReference>
<accession>A0A832YZA6</accession>
<gene>
    <name evidence="1" type="ORF">EYH02_02915</name>
</gene>
<reference evidence="1" key="1">
    <citation type="journal article" date="2020" name="ISME J.">
        <title>Gammaproteobacteria mediating utilization of methyl-, sulfur- and petroleum organic compounds in deep ocean hydrothermal plumes.</title>
        <authorList>
            <person name="Zhou Z."/>
            <person name="Liu Y."/>
            <person name="Pan J."/>
            <person name="Cron B.R."/>
            <person name="Toner B.M."/>
            <person name="Anantharaman K."/>
            <person name="Breier J.A."/>
            <person name="Dick G.J."/>
            <person name="Li M."/>
        </authorList>
    </citation>
    <scope>NUCLEOTIDE SEQUENCE</scope>
    <source>
        <strain evidence="1">SZUA-1435</strain>
    </source>
</reference>
<protein>
    <submittedName>
        <fullName evidence="1">Uncharacterized protein</fullName>
    </submittedName>
</protein>
<organism evidence="1 2">
    <name type="scientific">Ignisphaera aggregans</name>
    <dbReference type="NCBI Taxonomy" id="334771"/>
    <lineage>
        <taxon>Archaea</taxon>
        <taxon>Thermoproteota</taxon>
        <taxon>Thermoprotei</taxon>
        <taxon>Desulfurococcales</taxon>
        <taxon>Desulfurococcaceae</taxon>
        <taxon>Ignisphaera</taxon>
    </lineage>
</organism>
<dbReference type="EMBL" id="DQTV01000052">
    <property type="protein sequence ID" value="HIP57006.1"/>
    <property type="molecule type" value="Genomic_DNA"/>
</dbReference>
<evidence type="ECO:0000313" key="2">
    <source>
        <dbReference type="Proteomes" id="UP000605805"/>
    </source>
</evidence>
<dbReference type="AlphaFoldDB" id="A0A832YZA6"/>
<evidence type="ECO:0000313" key="1">
    <source>
        <dbReference type="EMBL" id="HIP57006.1"/>
    </source>
</evidence>
<sequence>MCKPVAHIAWNIDTVITLPNLKIFPDMQFKVSIACVDDVIYVRTVTRYLYVLCEKPFNKVIPLDRSWASTEHEYIEGRYSVYGFSIVMDGGKRVSLVSNKPLYVEHRNRYVIEIEASSHDTTQLLISEKYTVVDLARKVLSIDNLLDVNGISVVEAPLIEFLDAMSIALPYSVSNNCVEYLITNSSSRCGNAIVKVYGYIDSIEVNGIEVRNYRHSVIRIAMEGKERVRLKLCISAFTPYAYELRKKLGIDEYE</sequence>
<comment type="caution">
    <text evidence="1">The sequence shown here is derived from an EMBL/GenBank/DDBJ whole genome shotgun (WGS) entry which is preliminary data.</text>
</comment>
<proteinExistence type="predicted"/>